<sequence length="73" mass="7839">MVSEVNWRVSLYESGSSSLLLFVRGTSPRTCLILTIAVCFSEIKPGQPTSPRINRVPVAINPSSASLSHSVPP</sequence>
<dbReference type="Proteomes" id="UP000828390">
    <property type="component" value="Unassembled WGS sequence"/>
</dbReference>
<protein>
    <submittedName>
        <fullName evidence="1">Uncharacterized protein</fullName>
    </submittedName>
</protein>
<reference evidence="1" key="1">
    <citation type="journal article" date="2019" name="bioRxiv">
        <title>The Genome of the Zebra Mussel, Dreissena polymorpha: A Resource for Invasive Species Research.</title>
        <authorList>
            <person name="McCartney M.A."/>
            <person name="Auch B."/>
            <person name="Kono T."/>
            <person name="Mallez S."/>
            <person name="Zhang Y."/>
            <person name="Obille A."/>
            <person name="Becker A."/>
            <person name="Abrahante J.E."/>
            <person name="Garbe J."/>
            <person name="Badalamenti J.P."/>
            <person name="Herman A."/>
            <person name="Mangelson H."/>
            <person name="Liachko I."/>
            <person name="Sullivan S."/>
            <person name="Sone E.D."/>
            <person name="Koren S."/>
            <person name="Silverstein K.A.T."/>
            <person name="Beckman K.B."/>
            <person name="Gohl D.M."/>
        </authorList>
    </citation>
    <scope>NUCLEOTIDE SEQUENCE</scope>
    <source>
        <strain evidence="1">Duluth1</strain>
        <tissue evidence="1">Whole animal</tissue>
    </source>
</reference>
<reference evidence="1" key="2">
    <citation type="submission" date="2020-11" db="EMBL/GenBank/DDBJ databases">
        <authorList>
            <person name="McCartney M.A."/>
            <person name="Auch B."/>
            <person name="Kono T."/>
            <person name="Mallez S."/>
            <person name="Becker A."/>
            <person name="Gohl D.M."/>
            <person name="Silverstein K.A.T."/>
            <person name="Koren S."/>
            <person name="Bechman K.B."/>
            <person name="Herman A."/>
            <person name="Abrahante J.E."/>
            <person name="Garbe J."/>
        </authorList>
    </citation>
    <scope>NUCLEOTIDE SEQUENCE</scope>
    <source>
        <strain evidence="1">Duluth1</strain>
        <tissue evidence="1">Whole animal</tissue>
    </source>
</reference>
<comment type="caution">
    <text evidence="1">The sequence shown here is derived from an EMBL/GenBank/DDBJ whole genome shotgun (WGS) entry which is preliminary data.</text>
</comment>
<keyword evidence="2" id="KW-1185">Reference proteome</keyword>
<dbReference type="EMBL" id="JAIWYP010000012">
    <property type="protein sequence ID" value="KAH3725296.1"/>
    <property type="molecule type" value="Genomic_DNA"/>
</dbReference>
<organism evidence="1 2">
    <name type="scientific">Dreissena polymorpha</name>
    <name type="common">Zebra mussel</name>
    <name type="synonym">Mytilus polymorpha</name>
    <dbReference type="NCBI Taxonomy" id="45954"/>
    <lineage>
        <taxon>Eukaryota</taxon>
        <taxon>Metazoa</taxon>
        <taxon>Spiralia</taxon>
        <taxon>Lophotrochozoa</taxon>
        <taxon>Mollusca</taxon>
        <taxon>Bivalvia</taxon>
        <taxon>Autobranchia</taxon>
        <taxon>Heteroconchia</taxon>
        <taxon>Euheterodonta</taxon>
        <taxon>Imparidentia</taxon>
        <taxon>Neoheterodontei</taxon>
        <taxon>Myida</taxon>
        <taxon>Dreissenoidea</taxon>
        <taxon>Dreissenidae</taxon>
        <taxon>Dreissena</taxon>
    </lineage>
</organism>
<name>A0A9D4CIG7_DREPO</name>
<evidence type="ECO:0000313" key="2">
    <source>
        <dbReference type="Proteomes" id="UP000828390"/>
    </source>
</evidence>
<evidence type="ECO:0000313" key="1">
    <source>
        <dbReference type="EMBL" id="KAH3725296.1"/>
    </source>
</evidence>
<gene>
    <name evidence="1" type="ORF">DPMN_051130</name>
</gene>
<dbReference type="AlphaFoldDB" id="A0A9D4CIG7"/>
<proteinExistence type="predicted"/>
<accession>A0A9D4CIG7</accession>